<dbReference type="AlphaFoldDB" id="A0A6B2LYN3"/>
<keyword evidence="1" id="KW-0472">Membrane</keyword>
<keyword evidence="1" id="KW-0812">Transmembrane</keyword>
<name>A0A6B2LYN3_9BACT</name>
<dbReference type="EMBL" id="JAAGNX010000001">
    <property type="protein sequence ID" value="NDV60867.1"/>
    <property type="molecule type" value="Genomic_DNA"/>
</dbReference>
<evidence type="ECO:0000313" key="3">
    <source>
        <dbReference type="Proteomes" id="UP000478417"/>
    </source>
</evidence>
<keyword evidence="3" id="KW-1185">Reference proteome</keyword>
<sequence length="51" mass="5872">MSALLLTIFLSLVLVTLFILLFVKERRNGKFRSSEQDALLPFEDEDPRSDS</sequence>
<comment type="caution">
    <text evidence="2">The sequence shown here is derived from an EMBL/GenBank/DDBJ whole genome shotgun (WGS) entry which is preliminary data.</text>
</comment>
<protein>
    <submittedName>
        <fullName evidence="2">Uncharacterized protein</fullName>
    </submittedName>
</protein>
<evidence type="ECO:0000313" key="2">
    <source>
        <dbReference type="EMBL" id="NDV60867.1"/>
    </source>
</evidence>
<feature type="transmembrane region" description="Helical" evidence="1">
    <location>
        <begin position="6"/>
        <end position="23"/>
    </location>
</feature>
<organism evidence="2 3">
    <name type="scientific">Oceanipulchritudo coccoides</name>
    <dbReference type="NCBI Taxonomy" id="2706888"/>
    <lineage>
        <taxon>Bacteria</taxon>
        <taxon>Pseudomonadati</taxon>
        <taxon>Verrucomicrobiota</taxon>
        <taxon>Opitutia</taxon>
        <taxon>Puniceicoccales</taxon>
        <taxon>Oceanipulchritudinaceae</taxon>
        <taxon>Oceanipulchritudo</taxon>
    </lineage>
</organism>
<dbReference type="Proteomes" id="UP000478417">
    <property type="component" value="Unassembled WGS sequence"/>
</dbReference>
<proteinExistence type="predicted"/>
<evidence type="ECO:0000256" key="1">
    <source>
        <dbReference type="SAM" id="Phobius"/>
    </source>
</evidence>
<dbReference type="RefSeq" id="WP_163961275.1">
    <property type="nucleotide sequence ID" value="NZ_JAAGNX010000001.1"/>
</dbReference>
<accession>A0A6B2LYN3</accession>
<keyword evidence="1" id="KW-1133">Transmembrane helix</keyword>
<reference evidence="2 3" key="1">
    <citation type="submission" date="2020-02" db="EMBL/GenBank/DDBJ databases">
        <title>Albibacoteraceae fam. nov., the first described family within the subdivision 4 Verrucomicrobia.</title>
        <authorList>
            <person name="Xi F."/>
        </authorList>
    </citation>
    <scope>NUCLEOTIDE SEQUENCE [LARGE SCALE GENOMIC DNA]</scope>
    <source>
        <strain evidence="2 3">CK1056</strain>
    </source>
</reference>
<gene>
    <name evidence="2" type="ORF">G0Q06_00205</name>
</gene>